<dbReference type="Proteomes" id="UP001173578">
    <property type="component" value="Unassembled WGS sequence"/>
</dbReference>
<dbReference type="AlphaFoldDB" id="A0AAW7DQA5"/>
<dbReference type="RefSeq" id="WP_286486839.1">
    <property type="nucleotide sequence ID" value="NZ_JACAGH010000007.1"/>
</dbReference>
<protein>
    <submittedName>
        <fullName evidence="1">Uncharacterized protein</fullName>
    </submittedName>
</protein>
<accession>A0AAW7DQA5</accession>
<proteinExistence type="predicted"/>
<gene>
    <name evidence="1" type="ORF">HX095_14665</name>
</gene>
<evidence type="ECO:0000313" key="2">
    <source>
        <dbReference type="Proteomes" id="UP001173578"/>
    </source>
</evidence>
<sequence>MRLTRPKIIGTLKILRMMSGTLAVINDIKNPPNKIIIPCSSIEDGEEIIEKIKNKKAKSSTCKIELFFSKII</sequence>
<dbReference type="EMBL" id="JACALR010000007">
    <property type="protein sequence ID" value="MDM1552451.1"/>
    <property type="molecule type" value="Genomic_DNA"/>
</dbReference>
<name>A0AAW7DQA5_9FLAO</name>
<evidence type="ECO:0000313" key="1">
    <source>
        <dbReference type="EMBL" id="MDM1552451.1"/>
    </source>
</evidence>
<reference evidence="1" key="1">
    <citation type="submission" date="2020-06" db="EMBL/GenBank/DDBJ databases">
        <authorList>
            <person name="Dong N."/>
        </authorList>
    </citation>
    <scope>NUCLEOTIDE SEQUENCE</scope>
    <source>
        <strain evidence="1">210</strain>
    </source>
</reference>
<comment type="caution">
    <text evidence="1">The sequence shown here is derived from an EMBL/GenBank/DDBJ whole genome shotgun (WGS) entry which is preliminary data.</text>
</comment>
<reference evidence="1" key="2">
    <citation type="journal article" date="2022" name="Sci. Total Environ.">
        <title>Prevalence, transmission, and molecular epidemiology of tet(X)-positive bacteria among humans, animals, and environmental niches in China: An epidemiological, and genomic-based study.</title>
        <authorList>
            <person name="Dong N."/>
            <person name="Zeng Y."/>
            <person name="Cai C."/>
            <person name="Sun C."/>
            <person name="Lu J."/>
            <person name="Liu C."/>
            <person name="Zhou H."/>
            <person name="Sun Q."/>
            <person name="Shu L."/>
            <person name="Wang H."/>
            <person name="Wang Y."/>
            <person name="Wang S."/>
            <person name="Wu C."/>
            <person name="Chan E.W."/>
            <person name="Chen G."/>
            <person name="Shen Z."/>
            <person name="Chen S."/>
            <person name="Zhang R."/>
        </authorList>
    </citation>
    <scope>NUCLEOTIDE SEQUENCE</scope>
    <source>
        <strain evidence="1">210</strain>
    </source>
</reference>
<organism evidence="1 2">
    <name type="scientific">Empedobacter falsenii</name>
    <dbReference type="NCBI Taxonomy" id="343874"/>
    <lineage>
        <taxon>Bacteria</taxon>
        <taxon>Pseudomonadati</taxon>
        <taxon>Bacteroidota</taxon>
        <taxon>Flavobacteriia</taxon>
        <taxon>Flavobacteriales</taxon>
        <taxon>Weeksellaceae</taxon>
        <taxon>Empedobacter</taxon>
    </lineage>
</organism>